<feature type="non-terminal residue" evidence="4">
    <location>
        <position position="150"/>
    </location>
</feature>
<dbReference type="PROSITE" id="PS50923">
    <property type="entry name" value="SUSHI"/>
    <property type="match status" value="1"/>
</dbReference>
<name>A0A9D4C373_DREPO</name>
<dbReference type="SMART" id="SM00032">
    <property type="entry name" value="CCP"/>
    <property type="match status" value="1"/>
</dbReference>
<dbReference type="Pfam" id="PF00084">
    <property type="entry name" value="Sushi"/>
    <property type="match status" value="1"/>
</dbReference>
<comment type="caution">
    <text evidence="2">Lacks conserved residue(s) required for the propagation of feature annotation.</text>
</comment>
<feature type="domain" description="Sushi" evidence="3">
    <location>
        <begin position="53"/>
        <end position="110"/>
    </location>
</feature>
<evidence type="ECO:0000256" key="1">
    <source>
        <dbReference type="ARBA" id="ARBA00023157"/>
    </source>
</evidence>
<keyword evidence="5" id="KW-1185">Reference proteome</keyword>
<feature type="disulfide bond" evidence="2">
    <location>
        <begin position="81"/>
        <end position="108"/>
    </location>
</feature>
<dbReference type="SUPFAM" id="SSF57535">
    <property type="entry name" value="Complement control module/SCR domain"/>
    <property type="match status" value="1"/>
</dbReference>
<evidence type="ECO:0000313" key="4">
    <source>
        <dbReference type="EMBL" id="KAH3716249.1"/>
    </source>
</evidence>
<dbReference type="EMBL" id="JAIWYP010000013">
    <property type="protein sequence ID" value="KAH3716249.1"/>
    <property type="molecule type" value="Genomic_DNA"/>
</dbReference>
<dbReference type="Gene3D" id="2.10.70.10">
    <property type="entry name" value="Complement Module, domain 1"/>
    <property type="match status" value="1"/>
</dbReference>
<evidence type="ECO:0000259" key="3">
    <source>
        <dbReference type="PROSITE" id="PS50923"/>
    </source>
</evidence>
<reference evidence="4" key="2">
    <citation type="submission" date="2020-11" db="EMBL/GenBank/DDBJ databases">
        <authorList>
            <person name="McCartney M.A."/>
            <person name="Auch B."/>
            <person name="Kono T."/>
            <person name="Mallez S."/>
            <person name="Becker A."/>
            <person name="Gohl D.M."/>
            <person name="Silverstein K.A.T."/>
            <person name="Koren S."/>
            <person name="Bechman K.B."/>
            <person name="Herman A."/>
            <person name="Abrahante J.E."/>
            <person name="Garbe J."/>
        </authorList>
    </citation>
    <scope>NUCLEOTIDE SEQUENCE</scope>
    <source>
        <strain evidence="4">Duluth1</strain>
        <tissue evidence="4">Whole animal</tissue>
    </source>
</reference>
<sequence length="150" mass="16391">MNVCELYRTEETEYDKTCVAVRKMDIAVEKGEVPCSCKDGETCDTKAKKCVHQECEAFASLDHGQVQGNMYHIGARLMFKCDPGWVEKSRKSSMTCLQSGSWSYTPGCVAVLGDDCNVRPAVCSNILNSQCTGGTCQCLKGYEKTGVATC</sequence>
<dbReference type="CDD" id="cd00033">
    <property type="entry name" value="CCP"/>
    <property type="match status" value="1"/>
</dbReference>
<dbReference type="Proteomes" id="UP000828390">
    <property type="component" value="Unassembled WGS sequence"/>
</dbReference>
<keyword evidence="1 2" id="KW-1015">Disulfide bond</keyword>
<organism evidence="4 5">
    <name type="scientific">Dreissena polymorpha</name>
    <name type="common">Zebra mussel</name>
    <name type="synonym">Mytilus polymorpha</name>
    <dbReference type="NCBI Taxonomy" id="45954"/>
    <lineage>
        <taxon>Eukaryota</taxon>
        <taxon>Metazoa</taxon>
        <taxon>Spiralia</taxon>
        <taxon>Lophotrochozoa</taxon>
        <taxon>Mollusca</taxon>
        <taxon>Bivalvia</taxon>
        <taxon>Autobranchia</taxon>
        <taxon>Heteroconchia</taxon>
        <taxon>Euheterodonta</taxon>
        <taxon>Imparidentia</taxon>
        <taxon>Neoheterodontei</taxon>
        <taxon>Myida</taxon>
        <taxon>Dreissenoidea</taxon>
        <taxon>Dreissenidae</taxon>
        <taxon>Dreissena</taxon>
    </lineage>
</organism>
<comment type="caution">
    <text evidence="4">The sequence shown here is derived from an EMBL/GenBank/DDBJ whole genome shotgun (WGS) entry which is preliminary data.</text>
</comment>
<dbReference type="InterPro" id="IPR035976">
    <property type="entry name" value="Sushi/SCR/CCP_sf"/>
</dbReference>
<proteinExistence type="predicted"/>
<evidence type="ECO:0000313" key="5">
    <source>
        <dbReference type="Proteomes" id="UP000828390"/>
    </source>
</evidence>
<reference evidence="4" key="1">
    <citation type="journal article" date="2019" name="bioRxiv">
        <title>The Genome of the Zebra Mussel, Dreissena polymorpha: A Resource for Invasive Species Research.</title>
        <authorList>
            <person name="McCartney M.A."/>
            <person name="Auch B."/>
            <person name="Kono T."/>
            <person name="Mallez S."/>
            <person name="Zhang Y."/>
            <person name="Obille A."/>
            <person name="Becker A."/>
            <person name="Abrahante J.E."/>
            <person name="Garbe J."/>
            <person name="Badalamenti J.P."/>
            <person name="Herman A."/>
            <person name="Mangelson H."/>
            <person name="Liachko I."/>
            <person name="Sullivan S."/>
            <person name="Sone E.D."/>
            <person name="Koren S."/>
            <person name="Silverstein K.A.T."/>
            <person name="Beckman K.B."/>
            <person name="Gohl D.M."/>
        </authorList>
    </citation>
    <scope>NUCLEOTIDE SEQUENCE</scope>
    <source>
        <strain evidence="4">Duluth1</strain>
        <tissue evidence="4">Whole animal</tissue>
    </source>
</reference>
<accession>A0A9D4C373</accession>
<gene>
    <name evidence="4" type="ORF">DPMN_058968</name>
</gene>
<protein>
    <recommendedName>
        <fullName evidence="3">Sushi domain-containing protein</fullName>
    </recommendedName>
</protein>
<dbReference type="AlphaFoldDB" id="A0A9D4C373"/>
<evidence type="ECO:0000256" key="2">
    <source>
        <dbReference type="PROSITE-ProRule" id="PRU00302"/>
    </source>
</evidence>
<keyword evidence="2" id="KW-0768">Sushi</keyword>
<dbReference type="InterPro" id="IPR000436">
    <property type="entry name" value="Sushi_SCR_CCP_dom"/>
</dbReference>